<dbReference type="PANTHER" id="PTHR34482">
    <property type="entry name" value="DNA DAMAGE-INDUCIBLE PROTEIN 1-LIKE"/>
    <property type="match status" value="1"/>
</dbReference>
<dbReference type="GO" id="GO:0008270">
    <property type="term" value="F:zinc ion binding"/>
    <property type="evidence" value="ECO:0007669"/>
    <property type="project" value="UniProtKB-KW"/>
</dbReference>
<reference evidence="4" key="1">
    <citation type="submission" date="2020-07" db="EMBL/GenBank/DDBJ databases">
        <authorList>
            <person name="Lin J."/>
        </authorList>
    </citation>
    <scope>NUCLEOTIDE SEQUENCE</scope>
</reference>
<feature type="domain" description="CCHC-type" evidence="3">
    <location>
        <begin position="354"/>
        <end position="368"/>
    </location>
</feature>
<evidence type="ECO:0000256" key="1">
    <source>
        <dbReference type="PROSITE-ProRule" id="PRU00047"/>
    </source>
</evidence>
<name>A0A6V7P9Y1_ANACO</name>
<accession>A0A6V7P9Y1</accession>
<evidence type="ECO:0000313" key="4">
    <source>
        <dbReference type="EMBL" id="CAD1827458.1"/>
    </source>
</evidence>
<keyword evidence="1" id="KW-0479">Metal-binding</keyword>
<dbReference type="PROSITE" id="PS50158">
    <property type="entry name" value="ZF_CCHC"/>
    <property type="match status" value="1"/>
</dbReference>
<keyword evidence="1" id="KW-0862">Zinc</keyword>
<sequence>MPTSRSEFVGADDAATFEEAEIPAASGSGEVRELRSQLAALTDLVTQQAAAALQQADTARRQKTILAVAPREEVFAAPPAQVPVTAATFPLMVKGAERQRLMDRLNEFRRCDPRIFDGEKADHWIVEKWLMHMEKLFRDTFVEERDRVWLATHHLDGEAYSWWVGIQDNPNTDLAAISWKRFKELLLEHYFLVRVKRKMEQDLREMCQGDRTVAEYEREFSRLLYYAPFVVRDDEDKARIFERRLRPSIFQLVQPSNLQTYQDVVNRALIVESCAADLQERREGSNKGKGKRPATEGANQTHSRRPPRHSRNRSQSRGRGSSARHRGSERRQTLSCVICGGRHYPQQYSQRQGRCYSCGQEGHFLSDCSRV</sequence>
<proteinExistence type="predicted"/>
<dbReference type="InterPro" id="IPR005162">
    <property type="entry name" value="Retrotrans_gag_dom"/>
</dbReference>
<dbReference type="EMBL" id="LR862146">
    <property type="protein sequence ID" value="CAD1827458.1"/>
    <property type="molecule type" value="Genomic_DNA"/>
</dbReference>
<evidence type="ECO:0000259" key="3">
    <source>
        <dbReference type="PROSITE" id="PS50158"/>
    </source>
</evidence>
<evidence type="ECO:0000256" key="2">
    <source>
        <dbReference type="SAM" id="MobiDB-lite"/>
    </source>
</evidence>
<keyword evidence="1" id="KW-0863">Zinc-finger</keyword>
<gene>
    <name evidence="4" type="ORF">CB5_LOCUS10669</name>
</gene>
<dbReference type="Pfam" id="PF00098">
    <property type="entry name" value="zf-CCHC"/>
    <property type="match status" value="1"/>
</dbReference>
<dbReference type="InterPro" id="IPR001878">
    <property type="entry name" value="Znf_CCHC"/>
</dbReference>
<dbReference type="PANTHER" id="PTHR34482:SF36">
    <property type="entry name" value="RETROTRANSPOSON GAG DOMAIN-CONTAINING PROTEIN"/>
    <property type="match status" value="1"/>
</dbReference>
<dbReference type="AlphaFoldDB" id="A0A6V7P9Y1"/>
<protein>
    <recommendedName>
        <fullName evidence="3">CCHC-type domain-containing protein</fullName>
    </recommendedName>
</protein>
<organism evidence="4">
    <name type="scientific">Ananas comosus var. bracteatus</name>
    <name type="common">red pineapple</name>
    <dbReference type="NCBI Taxonomy" id="296719"/>
    <lineage>
        <taxon>Eukaryota</taxon>
        <taxon>Viridiplantae</taxon>
        <taxon>Streptophyta</taxon>
        <taxon>Embryophyta</taxon>
        <taxon>Tracheophyta</taxon>
        <taxon>Spermatophyta</taxon>
        <taxon>Magnoliopsida</taxon>
        <taxon>Liliopsida</taxon>
        <taxon>Poales</taxon>
        <taxon>Bromeliaceae</taxon>
        <taxon>Bromelioideae</taxon>
        <taxon>Ananas</taxon>
    </lineage>
</organism>
<dbReference type="InterPro" id="IPR036875">
    <property type="entry name" value="Znf_CCHC_sf"/>
</dbReference>
<feature type="compositionally biased region" description="Basic residues" evidence="2">
    <location>
        <begin position="302"/>
        <end position="328"/>
    </location>
</feature>
<dbReference type="SMART" id="SM00343">
    <property type="entry name" value="ZnF_C2HC"/>
    <property type="match status" value="1"/>
</dbReference>
<dbReference type="Pfam" id="PF03732">
    <property type="entry name" value="Retrotrans_gag"/>
    <property type="match status" value="1"/>
</dbReference>
<feature type="region of interest" description="Disordered" evidence="2">
    <location>
        <begin position="280"/>
        <end position="329"/>
    </location>
</feature>
<dbReference type="SUPFAM" id="SSF57756">
    <property type="entry name" value="Retrovirus zinc finger-like domains"/>
    <property type="match status" value="1"/>
</dbReference>
<dbReference type="GO" id="GO:0003676">
    <property type="term" value="F:nucleic acid binding"/>
    <property type="evidence" value="ECO:0007669"/>
    <property type="project" value="InterPro"/>
</dbReference>